<protein>
    <submittedName>
        <fullName evidence="2">Uncharacterized protein</fullName>
    </submittedName>
</protein>
<name>C4IZH1_MAIZE</name>
<sequence>MASRRMHGLPLVVGRPRWWLDLAGLAGRAGEGAGVAREPGDVGPVPGLDEVLLVELPVDLAAGDGEVGAFHEEVVLGVPHPVFPHRLRRVMLLGDLLRGKVGRRDVAVALADDGGGLAAADGVHEPVRVVVVDHVEEAPAAPWHPLHEASAEVVEGDSDLHDLVLGMLVAGAEEHDIVVVGEVAVGDGDAGGLGDDVDEAVLAVGEGEVVQPHVGGAEDGDAVAVGDGAPAEVVRRVADVAAVLVGGDDVVDVDVVDDDVVDELQRELRAVGDAHLHAAAVNGLVAADDELLLKRDDHGLGEGDPQRLDLDDAPPERAGARVHHVVVGAVRHHVELAGQPAGGVAPEPLGAPRQALPVRRPVLPAPPAPVDRVRRPARPAELRLPRRRPHHLPPRANVLLLDGSVDCTVKLVGDLDRVMLVRGLSRGVGHELALLPVFIEVADIGLRQGCGQEEEDQVQDERARSDPSEPIHHGYIDLAVYLSSTYIYIYNNSNISSQIIPPRTAPPPTFYLSMQRHC</sequence>
<evidence type="ECO:0000313" key="2">
    <source>
        <dbReference type="EMBL" id="ACR34321.1"/>
    </source>
</evidence>
<accession>C4IZH1</accession>
<reference evidence="2" key="2">
    <citation type="submission" date="2012-06" db="EMBL/GenBank/DDBJ databases">
        <authorList>
            <person name="Yu Y."/>
            <person name="Currie J."/>
            <person name="Lomeli R."/>
            <person name="Angelova A."/>
            <person name="Collura K."/>
            <person name="Wissotski M."/>
            <person name="Campos D."/>
            <person name="Kudrna D."/>
            <person name="Golser W."/>
            <person name="Ashely E."/>
            <person name="Descour A."/>
            <person name="Fernandes J."/>
            <person name="Soderlund C."/>
            <person name="Walbot V."/>
        </authorList>
    </citation>
    <scope>NUCLEOTIDE SEQUENCE</scope>
    <source>
        <strain evidence="2">B73</strain>
    </source>
</reference>
<reference evidence="2" key="1">
    <citation type="journal article" date="2009" name="PLoS Genet.">
        <title>Sequencing, mapping, and analysis of 27,455 maize full-length cDNAs.</title>
        <authorList>
            <person name="Soderlund C."/>
            <person name="Descour A."/>
            <person name="Kudrna D."/>
            <person name="Bomhoff M."/>
            <person name="Boyd L."/>
            <person name="Currie J."/>
            <person name="Angelova A."/>
            <person name="Collura K."/>
            <person name="Wissotski M."/>
            <person name="Ashley E."/>
            <person name="Morrow D."/>
            <person name="Fernandes J."/>
            <person name="Walbot V."/>
            <person name="Yu Y."/>
        </authorList>
    </citation>
    <scope>NUCLEOTIDE SEQUENCE</scope>
    <source>
        <strain evidence="2">B73</strain>
    </source>
</reference>
<organism evidence="2">
    <name type="scientific">Zea mays</name>
    <name type="common">Maize</name>
    <dbReference type="NCBI Taxonomy" id="4577"/>
    <lineage>
        <taxon>Eukaryota</taxon>
        <taxon>Viridiplantae</taxon>
        <taxon>Streptophyta</taxon>
        <taxon>Embryophyta</taxon>
        <taxon>Tracheophyta</taxon>
        <taxon>Spermatophyta</taxon>
        <taxon>Magnoliopsida</taxon>
        <taxon>Liliopsida</taxon>
        <taxon>Poales</taxon>
        <taxon>Poaceae</taxon>
        <taxon>PACMAD clade</taxon>
        <taxon>Panicoideae</taxon>
        <taxon>Andropogonodae</taxon>
        <taxon>Andropogoneae</taxon>
        <taxon>Tripsacinae</taxon>
        <taxon>Zea</taxon>
    </lineage>
</organism>
<evidence type="ECO:0000256" key="1">
    <source>
        <dbReference type="SAM" id="MobiDB-lite"/>
    </source>
</evidence>
<dbReference type="EMBL" id="BT083968">
    <property type="protein sequence ID" value="ACR34321.1"/>
    <property type="molecule type" value="mRNA"/>
</dbReference>
<dbReference type="HOGENOM" id="CLU_526161_0_0_1"/>
<dbReference type="AlphaFoldDB" id="C4IZH1"/>
<feature type="compositionally biased region" description="Basic and acidic residues" evidence="1">
    <location>
        <begin position="459"/>
        <end position="470"/>
    </location>
</feature>
<proteinExistence type="evidence at transcript level"/>
<feature type="region of interest" description="Disordered" evidence="1">
    <location>
        <begin position="451"/>
        <end position="470"/>
    </location>
</feature>